<comment type="caution">
    <text evidence="1">The sequence shown here is derived from an EMBL/GenBank/DDBJ whole genome shotgun (WGS) entry which is preliminary data.</text>
</comment>
<dbReference type="RefSeq" id="WP_137631866.1">
    <property type="nucleotide sequence ID" value="NZ_BJDO01000070.1"/>
</dbReference>
<dbReference type="Proteomes" id="UP001596190">
    <property type="component" value="Unassembled WGS sequence"/>
</dbReference>
<evidence type="ECO:0000313" key="2">
    <source>
        <dbReference type="Proteomes" id="UP001596190"/>
    </source>
</evidence>
<sequence>MKLRNLWLPTSLVIAILISLGLSGMMWTNPAHSNLSSRTKVTKNTDNSNNTTFQDIYLPSQFVSTSKSGKQEMLTDNRVNVATDLRDRMSHFTADNAQSVSHGNSQKYLKQLKRHDTVLLNYNSAISVNFFRKAFNNQLKFPNQKFSRMQLLLNDPKHLYLLNDQGYRIVRVTLKNNRTGKLRHVLADQMVKHPVSFRLVNNKVILNHPNSFKVRTYSYQLTQQTQDYYANRIMTTNANSNIQVKRHKNSTDYDDHGFRHMNINKSTDTVTFTNYNSQVKSSSFLQTMNHVYEQFIMVGMPLDNIRFYSYDSGTDTATFRTYAGGLPVFDQSDFGAIQMRVLDQSSYRMQFSLDSLQVPIPPVQSSATVMSTQDLLSHLKSAGVRENKIQDIELGYEWSRDKTLPKVVNLLPTWYVKIGNQWESYGKLTGQE</sequence>
<protein>
    <submittedName>
        <fullName evidence="1">YycH family regulatory protein</fullName>
    </submittedName>
</protein>
<organism evidence="1 2">
    <name type="scientific">Secundilactobacillus hailunensis</name>
    <dbReference type="NCBI Taxonomy" id="2559923"/>
    <lineage>
        <taxon>Bacteria</taxon>
        <taxon>Bacillati</taxon>
        <taxon>Bacillota</taxon>
        <taxon>Bacilli</taxon>
        <taxon>Lactobacillales</taxon>
        <taxon>Lactobacillaceae</taxon>
        <taxon>Secundilactobacillus</taxon>
    </lineage>
</organism>
<accession>A0ABW1T9J1</accession>
<evidence type="ECO:0000313" key="1">
    <source>
        <dbReference type="EMBL" id="MFC6254740.1"/>
    </source>
</evidence>
<dbReference type="EMBL" id="JBHSSA010000092">
    <property type="protein sequence ID" value="MFC6254740.1"/>
    <property type="molecule type" value="Genomic_DNA"/>
</dbReference>
<keyword evidence="2" id="KW-1185">Reference proteome</keyword>
<dbReference type="CDD" id="cd15787">
    <property type="entry name" value="YycH_N"/>
    <property type="match status" value="1"/>
</dbReference>
<dbReference type="Gene3D" id="3.10.450.310">
    <property type="match status" value="1"/>
</dbReference>
<reference evidence="2" key="1">
    <citation type="journal article" date="2019" name="Int. J. Syst. Evol. Microbiol.">
        <title>The Global Catalogue of Microorganisms (GCM) 10K type strain sequencing project: providing services to taxonomists for standard genome sequencing and annotation.</title>
        <authorList>
            <consortium name="The Broad Institute Genomics Platform"/>
            <consortium name="The Broad Institute Genome Sequencing Center for Infectious Disease"/>
            <person name="Wu L."/>
            <person name="Ma J."/>
        </authorList>
    </citation>
    <scope>NUCLEOTIDE SEQUENCE [LARGE SCALE GENOMIC DNA]</scope>
    <source>
        <strain evidence="2">CCM 8950</strain>
    </source>
</reference>
<name>A0ABW1T9J1_9LACO</name>
<proteinExistence type="predicted"/>
<gene>
    <name evidence="1" type="ORF">ACFP1H_09130</name>
</gene>